<dbReference type="OrthoDB" id="1022638at2759"/>
<dbReference type="EMBL" id="QKRW01000040">
    <property type="protein sequence ID" value="RAL60440.1"/>
    <property type="molecule type" value="Genomic_DNA"/>
</dbReference>
<gene>
    <name evidence="2" type="ORF">DID88_000215</name>
</gene>
<name>A0A395IJK9_9HELO</name>
<dbReference type="AlphaFoldDB" id="A0A395IJK9"/>
<feature type="domain" description="BTB" evidence="1">
    <location>
        <begin position="122"/>
        <end position="187"/>
    </location>
</feature>
<comment type="caution">
    <text evidence="2">The sequence shown here is derived from an EMBL/GenBank/DDBJ whole genome shotgun (WGS) entry which is preliminary data.</text>
</comment>
<dbReference type="Pfam" id="PF00651">
    <property type="entry name" value="BTB"/>
    <property type="match status" value="1"/>
</dbReference>
<dbReference type="SUPFAM" id="SSF54695">
    <property type="entry name" value="POZ domain"/>
    <property type="match status" value="1"/>
</dbReference>
<protein>
    <recommendedName>
        <fullName evidence="1">BTB domain-containing protein</fullName>
    </recommendedName>
</protein>
<proteinExistence type="predicted"/>
<evidence type="ECO:0000313" key="3">
    <source>
        <dbReference type="Proteomes" id="UP000249056"/>
    </source>
</evidence>
<organism evidence="2 3">
    <name type="scientific">Monilinia fructigena</name>
    <dbReference type="NCBI Taxonomy" id="38457"/>
    <lineage>
        <taxon>Eukaryota</taxon>
        <taxon>Fungi</taxon>
        <taxon>Dikarya</taxon>
        <taxon>Ascomycota</taxon>
        <taxon>Pezizomycotina</taxon>
        <taxon>Leotiomycetes</taxon>
        <taxon>Helotiales</taxon>
        <taxon>Sclerotiniaceae</taxon>
        <taxon>Monilinia</taxon>
    </lineage>
</organism>
<evidence type="ECO:0000313" key="2">
    <source>
        <dbReference type="EMBL" id="RAL60440.1"/>
    </source>
</evidence>
<evidence type="ECO:0000259" key="1">
    <source>
        <dbReference type="Pfam" id="PF00651"/>
    </source>
</evidence>
<dbReference type="PANTHER" id="PTHR47843">
    <property type="entry name" value="BTB DOMAIN-CONTAINING PROTEIN-RELATED"/>
    <property type="match status" value="1"/>
</dbReference>
<dbReference type="Gene3D" id="3.30.710.10">
    <property type="entry name" value="Potassium Channel Kv1.1, Chain A"/>
    <property type="match status" value="1"/>
</dbReference>
<sequence>MAANNAFVNLTMGELFPLITPSLFGPTLDTYDEHDFEATHEEIQSLMAGMDPNSFNEITELLSVRQQVLDSWEYMQTLLKLARANSTKWFHAPHMPITDESLLAPLSGGFDVYQQSDYNKVVTVLVGSKKHQVKFTAISGILAAEAEFFKPLCDDRWKCGRTGVIELENYQPETFAIFITWLYTRDHANAEGLVKIYRPGHDYSNFRTRKSSHKKRWFQLLHCYFLADYIGAPQFANHIIDALIFAFKDWVEEDSFYKVLKETNLRG</sequence>
<dbReference type="InterPro" id="IPR011333">
    <property type="entry name" value="SKP1/BTB/POZ_sf"/>
</dbReference>
<dbReference type="Proteomes" id="UP000249056">
    <property type="component" value="Unassembled WGS sequence"/>
</dbReference>
<dbReference type="CDD" id="cd18186">
    <property type="entry name" value="BTB_POZ_ZBTB_KLHL-like"/>
    <property type="match status" value="1"/>
</dbReference>
<keyword evidence="3" id="KW-1185">Reference proteome</keyword>
<dbReference type="InterPro" id="IPR000210">
    <property type="entry name" value="BTB/POZ_dom"/>
</dbReference>
<reference evidence="2 3" key="1">
    <citation type="submission" date="2018-06" db="EMBL/GenBank/DDBJ databases">
        <title>Genome Sequence of the Brown Rot Fungal Pathogen Monilinia fructigena.</title>
        <authorList>
            <person name="Landi L."/>
            <person name="De Miccolis Angelini R.M."/>
            <person name="Pollastro S."/>
            <person name="Abate D."/>
            <person name="Faretra F."/>
            <person name="Romanazzi G."/>
        </authorList>
    </citation>
    <scope>NUCLEOTIDE SEQUENCE [LARGE SCALE GENOMIC DNA]</scope>
    <source>
        <strain evidence="2 3">Mfrg269</strain>
    </source>
</reference>
<accession>A0A395IJK9</accession>
<dbReference type="PANTHER" id="PTHR47843:SF2">
    <property type="entry name" value="BTB DOMAIN-CONTAINING PROTEIN"/>
    <property type="match status" value="1"/>
</dbReference>